<evidence type="ECO:0000313" key="2">
    <source>
        <dbReference type="EMBL" id="SMB95349.1"/>
    </source>
</evidence>
<dbReference type="AlphaFoldDB" id="A0A1W1VPS1"/>
<reference evidence="2 3" key="1">
    <citation type="submission" date="2017-04" db="EMBL/GenBank/DDBJ databases">
        <authorList>
            <person name="Afonso C.L."/>
            <person name="Miller P.J."/>
            <person name="Scott M.A."/>
            <person name="Spackman E."/>
            <person name="Goraichik I."/>
            <person name="Dimitrov K.M."/>
            <person name="Suarez D.L."/>
            <person name="Swayne D.E."/>
        </authorList>
    </citation>
    <scope>NUCLEOTIDE SEQUENCE [LARGE SCALE GENOMIC DNA]</scope>
    <source>
        <strain evidence="2 3">DSM 11622</strain>
    </source>
</reference>
<keyword evidence="1" id="KW-0732">Signal</keyword>
<keyword evidence="3" id="KW-1185">Reference proteome</keyword>
<accession>A0A1W1VPS1</accession>
<gene>
    <name evidence="2" type="ORF">SAMN00120144_1916</name>
</gene>
<dbReference type="Proteomes" id="UP000192266">
    <property type="component" value="Unassembled WGS sequence"/>
</dbReference>
<protein>
    <submittedName>
        <fullName evidence="2">Uncharacterized protein</fullName>
    </submittedName>
</protein>
<proteinExistence type="predicted"/>
<sequence length="54" mass="5865">MLLPVRSRWFIVLFLLLPTLRAAAQSGAPFGFEPRTVAKVTHGSQTLSNPWAGG</sequence>
<organism evidence="2 3">
    <name type="scientific">Hymenobacter roseosalivarius DSM 11622</name>
    <dbReference type="NCBI Taxonomy" id="645990"/>
    <lineage>
        <taxon>Bacteria</taxon>
        <taxon>Pseudomonadati</taxon>
        <taxon>Bacteroidota</taxon>
        <taxon>Cytophagia</taxon>
        <taxon>Cytophagales</taxon>
        <taxon>Hymenobacteraceae</taxon>
        <taxon>Hymenobacter</taxon>
    </lineage>
</organism>
<dbReference type="RefSeq" id="WP_159452025.1">
    <property type="nucleotide sequence ID" value="NZ_FWWW01000068.1"/>
</dbReference>
<dbReference type="EMBL" id="FWWW01000068">
    <property type="protein sequence ID" value="SMB95349.1"/>
    <property type="molecule type" value="Genomic_DNA"/>
</dbReference>
<feature type="signal peptide" evidence="1">
    <location>
        <begin position="1"/>
        <end position="24"/>
    </location>
</feature>
<evidence type="ECO:0000313" key="3">
    <source>
        <dbReference type="Proteomes" id="UP000192266"/>
    </source>
</evidence>
<dbReference type="STRING" id="645990.SAMN00120144_1916"/>
<feature type="chain" id="PRO_5012958297" evidence="1">
    <location>
        <begin position="25"/>
        <end position="54"/>
    </location>
</feature>
<evidence type="ECO:0000256" key="1">
    <source>
        <dbReference type="SAM" id="SignalP"/>
    </source>
</evidence>
<name>A0A1W1VPS1_9BACT</name>